<comment type="caution">
    <text evidence="1">The sequence shown here is derived from an EMBL/GenBank/DDBJ whole genome shotgun (WGS) entry which is preliminary data.</text>
</comment>
<keyword evidence="2" id="KW-1185">Reference proteome</keyword>
<evidence type="ECO:0000313" key="2">
    <source>
        <dbReference type="Proteomes" id="UP000267400"/>
    </source>
</evidence>
<dbReference type="EMBL" id="RXNS01000012">
    <property type="protein sequence ID" value="RTR01965.1"/>
    <property type="molecule type" value="Genomic_DNA"/>
</dbReference>
<dbReference type="AlphaFoldDB" id="A0A431V1H4"/>
<protein>
    <submittedName>
        <fullName evidence="1">Uncharacterized protein</fullName>
    </submittedName>
</protein>
<dbReference type="Proteomes" id="UP000267400">
    <property type="component" value="Unassembled WGS sequence"/>
</dbReference>
<dbReference type="RefSeq" id="WP_126484849.1">
    <property type="nucleotide sequence ID" value="NZ_RXNS01000012.1"/>
</dbReference>
<accession>A0A431V1H4</accession>
<proteinExistence type="predicted"/>
<gene>
    <name evidence="1" type="ORF">EKG36_13230</name>
</gene>
<reference evidence="1 2" key="1">
    <citation type="submission" date="2018-12" db="EMBL/GenBank/DDBJ databases">
        <authorList>
            <person name="Yu L."/>
        </authorList>
    </citation>
    <scope>NUCLEOTIDE SEQUENCE [LARGE SCALE GENOMIC DNA]</scope>
    <source>
        <strain evidence="1 2">11S</strain>
    </source>
</reference>
<dbReference type="OrthoDB" id="8481534at2"/>
<sequence length="146" mass="16630">MAEIEPMLHEHVWDRILQETAQRVDSENPDMPRYERPGAILPMALQSFLVACYSHERIKAQEDRPWAVLTGRMGAELDAVNKHHWLPATVRELSDADLFMALHDELTQHSYDPGVYQAVKGIFTKNDMFSHISHLAPEPEGASQAE</sequence>
<organism evidence="1 2">
    <name type="scientific">Halomonas nitroreducens</name>
    <dbReference type="NCBI Taxonomy" id="447425"/>
    <lineage>
        <taxon>Bacteria</taxon>
        <taxon>Pseudomonadati</taxon>
        <taxon>Pseudomonadota</taxon>
        <taxon>Gammaproteobacteria</taxon>
        <taxon>Oceanospirillales</taxon>
        <taxon>Halomonadaceae</taxon>
        <taxon>Halomonas</taxon>
    </lineage>
</organism>
<evidence type="ECO:0000313" key="1">
    <source>
        <dbReference type="EMBL" id="RTR01965.1"/>
    </source>
</evidence>
<name>A0A431V1H4_9GAMM</name>